<dbReference type="Proteomes" id="UP001358586">
    <property type="component" value="Chromosome 5"/>
</dbReference>
<proteinExistence type="predicted"/>
<keyword evidence="1" id="KW-0802">TPR repeat</keyword>
<comment type="caution">
    <text evidence="2">The sequence shown here is derived from an EMBL/GenBank/DDBJ whole genome shotgun (WGS) entry which is preliminary data.</text>
</comment>
<dbReference type="PROSITE" id="PS50005">
    <property type="entry name" value="TPR"/>
    <property type="match status" value="1"/>
</dbReference>
<evidence type="ECO:0000313" key="3">
    <source>
        <dbReference type="Proteomes" id="UP001358586"/>
    </source>
</evidence>
<sequence>MALNRRGNRVNSIIDDLTEAVELSSDNVKVFCLLGKCYEMKKMKSEAKAAFEEALKTEPSSYVARAALHRLRSLANHDGRGLCSQPICLKHGHFKRLWRA</sequence>
<dbReference type="EMBL" id="JARKNE010000005">
    <property type="protein sequence ID" value="KAK5832578.1"/>
    <property type="molecule type" value="Genomic_DNA"/>
</dbReference>
<reference evidence="2 3" key="1">
    <citation type="submission" date="2023-03" db="EMBL/GenBank/DDBJ databases">
        <title>WGS of Gossypium arboreum.</title>
        <authorList>
            <person name="Yu D."/>
        </authorList>
    </citation>
    <scope>NUCLEOTIDE SEQUENCE [LARGE SCALE GENOMIC DNA]</scope>
    <source>
        <tissue evidence="2">Leaf</tissue>
    </source>
</reference>
<dbReference type="Gene3D" id="1.25.40.10">
    <property type="entry name" value="Tetratricopeptide repeat domain"/>
    <property type="match status" value="1"/>
</dbReference>
<name>A0ABR0Q0P9_GOSAR</name>
<accession>A0ABR0Q0P9</accession>
<dbReference type="SUPFAM" id="SSF48452">
    <property type="entry name" value="TPR-like"/>
    <property type="match status" value="1"/>
</dbReference>
<evidence type="ECO:0000256" key="1">
    <source>
        <dbReference type="PROSITE-ProRule" id="PRU00339"/>
    </source>
</evidence>
<feature type="repeat" description="TPR" evidence="1">
    <location>
        <begin position="28"/>
        <end position="61"/>
    </location>
</feature>
<protein>
    <submittedName>
        <fullName evidence="2">Uncharacterized protein</fullName>
    </submittedName>
</protein>
<dbReference type="SMART" id="SM00028">
    <property type="entry name" value="TPR"/>
    <property type="match status" value="1"/>
</dbReference>
<evidence type="ECO:0000313" key="2">
    <source>
        <dbReference type="EMBL" id="KAK5832578.1"/>
    </source>
</evidence>
<keyword evidence="3" id="KW-1185">Reference proteome</keyword>
<gene>
    <name evidence="2" type="ORF">PVK06_016380</name>
</gene>
<organism evidence="2 3">
    <name type="scientific">Gossypium arboreum</name>
    <name type="common">Tree cotton</name>
    <name type="synonym">Gossypium nanking</name>
    <dbReference type="NCBI Taxonomy" id="29729"/>
    <lineage>
        <taxon>Eukaryota</taxon>
        <taxon>Viridiplantae</taxon>
        <taxon>Streptophyta</taxon>
        <taxon>Embryophyta</taxon>
        <taxon>Tracheophyta</taxon>
        <taxon>Spermatophyta</taxon>
        <taxon>Magnoliopsida</taxon>
        <taxon>eudicotyledons</taxon>
        <taxon>Gunneridae</taxon>
        <taxon>Pentapetalae</taxon>
        <taxon>rosids</taxon>
        <taxon>malvids</taxon>
        <taxon>Malvales</taxon>
        <taxon>Malvaceae</taxon>
        <taxon>Malvoideae</taxon>
        <taxon>Gossypium</taxon>
    </lineage>
</organism>
<dbReference type="InterPro" id="IPR019734">
    <property type="entry name" value="TPR_rpt"/>
</dbReference>
<dbReference type="InterPro" id="IPR011990">
    <property type="entry name" value="TPR-like_helical_dom_sf"/>
</dbReference>